<dbReference type="AlphaFoldDB" id="A0A1G8E140"/>
<proteinExistence type="predicted"/>
<dbReference type="EMBL" id="FNCY01000007">
    <property type="protein sequence ID" value="SDH63577.1"/>
    <property type="molecule type" value="Genomic_DNA"/>
</dbReference>
<dbReference type="RefSeq" id="WP_091937164.1">
    <property type="nucleotide sequence ID" value="NZ_FNCY01000007.1"/>
</dbReference>
<keyword evidence="1" id="KW-0732">Signal</keyword>
<evidence type="ECO:0000313" key="2">
    <source>
        <dbReference type="EMBL" id="SDH63577.1"/>
    </source>
</evidence>
<evidence type="ECO:0000313" key="3">
    <source>
        <dbReference type="Proteomes" id="UP000198607"/>
    </source>
</evidence>
<reference evidence="2 3" key="1">
    <citation type="submission" date="2016-10" db="EMBL/GenBank/DDBJ databases">
        <authorList>
            <person name="de Groot N.N."/>
        </authorList>
    </citation>
    <scope>NUCLEOTIDE SEQUENCE [LARGE SCALE GENOMIC DNA]</scope>
    <source>
        <strain evidence="2 3">DSM 5885</strain>
    </source>
</reference>
<gene>
    <name evidence="2" type="ORF">SAMN05660652_01999</name>
</gene>
<name>A0A1G8E140_9RHOO</name>
<feature type="signal peptide" evidence="1">
    <location>
        <begin position="1"/>
        <end position="23"/>
    </location>
</feature>
<accession>A0A1G8E140</accession>
<evidence type="ECO:0000256" key="1">
    <source>
        <dbReference type="SAM" id="SignalP"/>
    </source>
</evidence>
<protein>
    <submittedName>
        <fullName evidence="2">Uncharacterized protein</fullName>
    </submittedName>
</protein>
<sequence length="142" mass="15546">MIPTLLRSIILTAGPFAAMAALAAGPTPQRVTAIEALDKATLYRKSNAYLGFSCRTAPEGDIEWLKKARLGDSVFLGKHSFKAGVIEAITFTEDLRTKDGRVLAAKGDTQCVLAADERALPYDEKRCDGMWVFIPKCRVVER</sequence>
<organism evidence="2 3">
    <name type="scientific">Propionivibrio dicarboxylicus</name>
    <dbReference type="NCBI Taxonomy" id="83767"/>
    <lineage>
        <taxon>Bacteria</taxon>
        <taxon>Pseudomonadati</taxon>
        <taxon>Pseudomonadota</taxon>
        <taxon>Betaproteobacteria</taxon>
        <taxon>Rhodocyclales</taxon>
        <taxon>Rhodocyclaceae</taxon>
        <taxon>Propionivibrio</taxon>
    </lineage>
</organism>
<keyword evidence="3" id="KW-1185">Reference proteome</keyword>
<feature type="chain" id="PRO_5011752889" evidence="1">
    <location>
        <begin position="24"/>
        <end position="142"/>
    </location>
</feature>
<dbReference type="Proteomes" id="UP000198607">
    <property type="component" value="Unassembled WGS sequence"/>
</dbReference>